<dbReference type="InterPro" id="IPR000408">
    <property type="entry name" value="Reg_chr_condens"/>
</dbReference>
<dbReference type="EMBL" id="PZQS01000013">
    <property type="protein sequence ID" value="PVD19435.1"/>
    <property type="molecule type" value="Genomic_DNA"/>
</dbReference>
<dbReference type="Pfam" id="PF00415">
    <property type="entry name" value="RCC1"/>
    <property type="match status" value="1"/>
</dbReference>
<proteinExistence type="predicted"/>
<dbReference type="AlphaFoldDB" id="A0A2T7NE59"/>
<comment type="caution">
    <text evidence="3">The sequence shown here is derived from an EMBL/GenBank/DDBJ whole genome shotgun (WGS) entry which is preliminary data.</text>
</comment>
<feature type="region of interest" description="Disordered" evidence="2">
    <location>
        <begin position="40"/>
        <end position="59"/>
    </location>
</feature>
<name>A0A2T7NE59_POMCA</name>
<dbReference type="Proteomes" id="UP000245119">
    <property type="component" value="Linkage Group LG13"/>
</dbReference>
<sequence>MVGADVSIKVDGNVGTPWQHLDLLTTPLLRRSVPGIYHDQTAGHVRSNRGEGEKAGAETQGYVTSMTRSNFTVTIGGITCLAVRNGFKRAFKLNMDGSNDTGNNSRTTLNFSDNISTNSIPHGELLCWGCGEFGQHCHGHSGDVGFSDAMVDPCSLEGSSGGVSAVACGSSHTVLLHCKKTVVIEY</sequence>
<evidence type="ECO:0000256" key="1">
    <source>
        <dbReference type="PROSITE-ProRule" id="PRU00235"/>
    </source>
</evidence>
<accession>A0A2T7NE59</accession>
<evidence type="ECO:0000313" key="4">
    <source>
        <dbReference type="Proteomes" id="UP000245119"/>
    </source>
</evidence>
<evidence type="ECO:0000313" key="3">
    <source>
        <dbReference type="EMBL" id="PVD19435.1"/>
    </source>
</evidence>
<dbReference type="PROSITE" id="PS50012">
    <property type="entry name" value="RCC1_3"/>
    <property type="match status" value="1"/>
</dbReference>
<dbReference type="Gene3D" id="2.130.10.30">
    <property type="entry name" value="Regulator of chromosome condensation 1/beta-lactamase-inhibitor protein II"/>
    <property type="match status" value="1"/>
</dbReference>
<reference evidence="3 4" key="1">
    <citation type="submission" date="2018-04" db="EMBL/GenBank/DDBJ databases">
        <title>The genome of golden apple snail Pomacea canaliculata provides insight into stress tolerance and invasive adaptation.</title>
        <authorList>
            <person name="Liu C."/>
            <person name="Liu B."/>
            <person name="Ren Y."/>
            <person name="Zhang Y."/>
            <person name="Wang H."/>
            <person name="Li S."/>
            <person name="Jiang F."/>
            <person name="Yin L."/>
            <person name="Zhang G."/>
            <person name="Qian W."/>
            <person name="Fan W."/>
        </authorList>
    </citation>
    <scope>NUCLEOTIDE SEQUENCE [LARGE SCALE GENOMIC DNA]</scope>
    <source>
        <strain evidence="3">SZHN2017</strain>
        <tissue evidence="3">Muscle</tissue>
    </source>
</reference>
<dbReference type="InterPro" id="IPR009091">
    <property type="entry name" value="RCC1/BLIP-II"/>
</dbReference>
<feature type="repeat" description="RCC1" evidence="1">
    <location>
        <begin position="123"/>
        <end position="179"/>
    </location>
</feature>
<dbReference type="PROSITE" id="PS00626">
    <property type="entry name" value="RCC1_2"/>
    <property type="match status" value="1"/>
</dbReference>
<gene>
    <name evidence="3" type="ORF">C0Q70_19924</name>
</gene>
<dbReference type="SUPFAM" id="SSF50985">
    <property type="entry name" value="RCC1/BLIP-II"/>
    <property type="match status" value="1"/>
</dbReference>
<protein>
    <submittedName>
        <fullName evidence="3">Uncharacterized protein</fullName>
    </submittedName>
</protein>
<organism evidence="3 4">
    <name type="scientific">Pomacea canaliculata</name>
    <name type="common">Golden apple snail</name>
    <dbReference type="NCBI Taxonomy" id="400727"/>
    <lineage>
        <taxon>Eukaryota</taxon>
        <taxon>Metazoa</taxon>
        <taxon>Spiralia</taxon>
        <taxon>Lophotrochozoa</taxon>
        <taxon>Mollusca</taxon>
        <taxon>Gastropoda</taxon>
        <taxon>Caenogastropoda</taxon>
        <taxon>Architaenioglossa</taxon>
        <taxon>Ampullarioidea</taxon>
        <taxon>Ampullariidae</taxon>
        <taxon>Pomacea</taxon>
    </lineage>
</organism>
<keyword evidence="4" id="KW-1185">Reference proteome</keyword>
<evidence type="ECO:0000256" key="2">
    <source>
        <dbReference type="SAM" id="MobiDB-lite"/>
    </source>
</evidence>
<dbReference type="OrthoDB" id="5981550at2759"/>